<dbReference type="Proteomes" id="UP000012073">
    <property type="component" value="Unassembled WGS sequence"/>
</dbReference>
<dbReference type="KEGG" id="ccp:CHC_T00001476001"/>
<dbReference type="AlphaFoldDB" id="R7Q3S8"/>
<accession>R7Q3S8</accession>
<dbReference type="GeneID" id="17319889"/>
<dbReference type="EMBL" id="HG001512">
    <property type="protein sequence ID" value="CDF32508.1"/>
    <property type="molecule type" value="Genomic_DNA"/>
</dbReference>
<dbReference type="Gramene" id="CDF32508">
    <property type="protein sequence ID" value="CDF32508"/>
    <property type="gene ID" value="CHC_T00001476001"/>
</dbReference>
<dbReference type="RefSeq" id="XP_005712173.1">
    <property type="nucleotide sequence ID" value="XM_005712116.1"/>
</dbReference>
<evidence type="ECO:0000313" key="2">
    <source>
        <dbReference type="Proteomes" id="UP000012073"/>
    </source>
</evidence>
<sequence>MLSFALSGPAFLAAGLLTAGGLGLLFSFGEVGPRREVSSTFFFLRIQLPSAVNVEMPDGTTRRLREGESVLKLPTREACTAVTRRVPQEGLSYSVYKAGGENMRLVQRWPRPVNAKGGKWPQGVVQREDEGFLEARWEEYQRLGEGGDVDEEWKKVISQLGGVRIVQNGDCKLCGGTGLKRCYRCGGVGSTETFECDCQGGKRACEWCAAG</sequence>
<evidence type="ECO:0000313" key="1">
    <source>
        <dbReference type="EMBL" id="CDF32508.1"/>
    </source>
</evidence>
<organism evidence="1 2">
    <name type="scientific">Chondrus crispus</name>
    <name type="common">Carrageen Irish moss</name>
    <name type="synonym">Polymorpha crispa</name>
    <dbReference type="NCBI Taxonomy" id="2769"/>
    <lineage>
        <taxon>Eukaryota</taxon>
        <taxon>Rhodophyta</taxon>
        <taxon>Florideophyceae</taxon>
        <taxon>Rhodymeniophycidae</taxon>
        <taxon>Gigartinales</taxon>
        <taxon>Gigartinaceae</taxon>
        <taxon>Chondrus</taxon>
    </lineage>
</organism>
<reference evidence="2" key="1">
    <citation type="journal article" date="2013" name="Proc. Natl. Acad. Sci. U.S.A.">
        <title>Genome structure and metabolic features in the red seaweed Chondrus crispus shed light on evolution of the Archaeplastida.</title>
        <authorList>
            <person name="Collen J."/>
            <person name="Porcel B."/>
            <person name="Carre W."/>
            <person name="Ball S.G."/>
            <person name="Chaparro C."/>
            <person name="Tonon T."/>
            <person name="Barbeyron T."/>
            <person name="Michel G."/>
            <person name="Noel B."/>
            <person name="Valentin K."/>
            <person name="Elias M."/>
            <person name="Artiguenave F."/>
            <person name="Arun A."/>
            <person name="Aury J.M."/>
            <person name="Barbosa-Neto J.F."/>
            <person name="Bothwell J.H."/>
            <person name="Bouget F.Y."/>
            <person name="Brillet L."/>
            <person name="Cabello-Hurtado F."/>
            <person name="Capella-Gutierrez S."/>
            <person name="Charrier B."/>
            <person name="Cladiere L."/>
            <person name="Cock J.M."/>
            <person name="Coelho S.M."/>
            <person name="Colleoni C."/>
            <person name="Czjzek M."/>
            <person name="Da Silva C."/>
            <person name="Delage L."/>
            <person name="Denoeud F."/>
            <person name="Deschamps P."/>
            <person name="Dittami S.M."/>
            <person name="Gabaldon T."/>
            <person name="Gachon C.M."/>
            <person name="Groisillier A."/>
            <person name="Herve C."/>
            <person name="Jabbari K."/>
            <person name="Katinka M."/>
            <person name="Kloareg B."/>
            <person name="Kowalczyk N."/>
            <person name="Labadie K."/>
            <person name="Leblanc C."/>
            <person name="Lopez P.J."/>
            <person name="McLachlan D.H."/>
            <person name="Meslet-Cladiere L."/>
            <person name="Moustafa A."/>
            <person name="Nehr Z."/>
            <person name="Nyvall Collen P."/>
            <person name="Panaud O."/>
            <person name="Partensky F."/>
            <person name="Poulain J."/>
            <person name="Rensing S.A."/>
            <person name="Rousvoal S."/>
            <person name="Samson G."/>
            <person name="Symeonidi A."/>
            <person name="Weissenbach J."/>
            <person name="Zambounis A."/>
            <person name="Wincker P."/>
            <person name="Boyen C."/>
        </authorList>
    </citation>
    <scope>NUCLEOTIDE SEQUENCE [LARGE SCALE GENOMIC DNA]</scope>
    <source>
        <strain evidence="2">cv. Stackhouse</strain>
    </source>
</reference>
<protein>
    <submittedName>
        <fullName evidence="1">Uncharacterized protein</fullName>
    </submittedName>
</protein>
<proteinExistence type="predicted"/>
<name>R7Q3S8_CHOCR</name>
<gene>
    <name evidence="1" type="ORF">CHC_T00001476001</name>
</gene>
<keyword evidence="2" id="KW-1185">Reference proteome</keyword>
<dbReference type="OrthoDB" id="10349483at2759"/>